<keyword evidence="7" id="KW-1185">Reference proteome</keyword>
<reference evidence="6 7" key="1">
    <citation type="submission" date="2023-07" db="EMBL/GenBank/DDBJ databases">
        <title>Novel species of Thermanaerothrix with wide hydrolytic capabilities.</title>
        <authorList>
            <person name="Zayulina K.S."/>
            <person name="Podosokorskaya O.A."/>
            <person name="Elcheninov A.G."/>
        </authorList>
    </citation>
    <scope>NUCLEOTIDE SEQUENCE [LARGE SCALE GENOMIC DNA]</scope>
    <source>
        <strain evidence="6 7">4228-RoL</strain>
    </source>
</reference>
<proteinExistence type="inferred from homology"/>
<dbReference type="InterPro" id="IPR007324">
    <property type="entry name" value="Sugar-bd_dom_put"/>
</dbReference>
<dbReference type="SUPFAM" id="SSF88659">
    <property type="entry name" value="Sigma3 and sigma4 domains of RNA polymerase sigma factors"/>
    <property type="match status" value="1"/>
</dbReference>
<evidence type="ECO:0000256" key="3">
    <source>
        <dbReference type="ARBA" id="ARBA00023125"/>
    </source>
</evidence>
<dbReference type="SUPFAM" id="SSF100950">
    <property type="entry name" value="NagB/RpiA/CoA transferase-like"/>
    <property type="match status" value="1"/>
</dbReference>
<dbReference type="Pfam" id="PF13412">
    <property type="entry name" value="HTH_24"/>
    <property type="match status" value="1"/>
</dbReference>
<dbReference type="InterPro" id="IPR037171">
    <property type="entry name" value="NagB/RpiA_transferase-like"/>
</dbReference>
<keyword evidence="4" id="KW-0804">Transcription</keyword>
<name>A0ABU3NPD3_9CHLR</name>
<keyword evidence="2" id="KW-0805">Transcription regulation</keyword>
<evidence type="ECO:0000259" key="5">
    <source>
        <dbReference type="Pfam" id="PF04198"/>
    </source>
</evidence>
<feature type="domain" description="Sugar-binding" evidence="5">
    <location>
        <begin position="70"/>
        <end position="316"/>
    </location>
</feature>
<dbReference type="PANTHER" id="PTHR34294:SF1">
    <property type="entry name" value="TRANSCRIPTIONAL REGULATOR LSRR"/>
    <property type="match status" value="1"/>
</dbReference>
<accession>A0ABU3NPD3</accession>
<evidence type="ECO:0000256" key="2">
    <source>
        <dbReference type="ARBA" id="ARBA00023015"/>
    </source>
</evidence>
<comment type="similarity">
    <text evidence="1">Belongs to the SorC transcriptional regulatory family.</text>
</comment>
<comment type="caution">
    <text evidence="6">The sequence shown here is derived from an EMBL/GenBank/DDBJ whole genome shotgun (WGS) entry which is preliminary data.</text>
</comment>
<evidence type="ECO:0000256" key="1">
    <source>
        <dbReference type="ARBA" id="ARBA00010466"/>
    </source>
</evidence>
<evidence type="ECO:0000313" key="6">
    <source>
        <dbReference type="EMBL" id="MDT8898703.1"/>
    </source>
</evidence>
<gene>
    <name evidence="6" type="ORF">QYE77_10520</name>
</gene>
<organism evidence="6 7">
    <name type="scientific">Thermanaerothrix solaris</name>
    <dbReference type="NCBI Taxonomy" id="3058434"/>
    <lineage>
        <taxon>Bacteria</taxon>
        <taxon>Bacillati</taxon>
        <taxon>Chloroflexota</taxon>
        <taxon>Anaerolineae</taxon>
        <taxon>Anaerolineales</taxon>
        <taxon>Anaerolineaceae</taxon>
        <taxon>Thermanaerothrix</taxon>
    </lineage>
</organism>
<dbReference type="Gene3D" id="1.10.10.60">
    <property type="entry name" value="Homeodomain-like"/>
    <property type="match status" value="1"/>
</dbReference>
<dbReference type="Pfam" id="PF04198">
    <property type="entry name" value="Sugar-bind"/>
    <property type="match status" value="1"/>
</dbReference>
<dbReference type="RefSeq" id="WP_315625366.1">
    <property type="nucleotide sequence ID" value="NZ_JAUHMF010000002.1"/>
</dbReference>
<protein>
    <submittedName>
        <fullName evidence="6">Sugar-binding transcriptional regulator</fullName>
    </submittedName>
</protein>
<dbReference type="InterPro" id="IPR013324">
    <property type="entry name" value="RNA_pol_sigma_r3/r4-like"/>
</dbReference>
<sequence>MEDKKPIHRPDLLATLVEVAHLYYEENLSQQEIADRLNVSRSLIALYLKKAREQGIVQITIRDPQNVFQNLALQLQERYHLRYAEVVSSAHLSNVLTRRALGNAVAQYLDRVLQDGDILGLDWGRTIMEVVNLLAPSRPRQIEIVPLLGESSSTGSYTQLNQIVLQAARAFNATPYFLLVPLLVGSKALRDALMADITTQEVISRWNRLTYACVGIGPIPLIEGQVVYIGQENLSELIRQKAVGNVCAHYFDQDGHVLSQEFKDRLIGISVEQLKGTKNVIAAAGGVEKGRAVAAALRTGLITHLFVDEALARLLLDKS</sequence>
<dbReference type="Gene3D" id="3.40.50.1360">
    <property type="match status" value="1"/>
</dbReference>
<dbReference type="InterPro" id="IPR051054">
    <property type="entry name" value="SorC_transcr_regulators"/>
</dbReference>
<dbReference type="Proteomes" id="UP001254165">
    <property type="component" value="Unassembled WGS sequence"/>
</dbReference>
<keyword evidence="3" id="KW-0238">DNA-binding</keyword>
<evidence type="ECO:0000256" key="4">
    <source>
        <dbReference type="ARBA" id="ARBA00023163"/>
    </source>
</evidence>
<dbReference type="PANTHER" id="PTHR34294">
    <property type="entry name" value="TRANSCRIPTIONAL REGULATOR-RELATED"/>
    <property type="match status" value="1"/>
</dbReference>
<dbReference type="EMBL" id="JAUHMF010000002">
    <property type="protein sequence ID" value="MDT8898703.1"/>
    <property type="molecule type" value="Genomic_DNA"/>
</dbReference>
<evidence type="ECO:0000313" key="7">
    <source>
        <dbReference type="Proteomes" id="UP001254165"/>
    </source>
</evidence>